<comment type="caution">
    <text evidence="2">The sequence shown here is derived from an EMBL/GenBank/DDBJ whole genome shotgun (WGS) entry which is preliminary data.</text>
</comment>
<dbReference type="Gene3D" id="1.20.120.1490">
    <property type="match status" value="1"/>
</dbReference>
<evidence type="ECO:0000256" key="1">
    <source>
        <dbReference type="SAM" id="SignalP"/>
    </source>
</evidence>
<evidence type="ECO:0000313" key="3">
    <source>
        <dbReference type="Proteomes" id="UP000308901"/>
    </source>
</evidence>
<accession>A0A5R8Y1S0</accession>
<dbReference type="Proteomes" id="UP000308901">
    <property type="component" value="Unassembled WGS sequence"/>
</dbReference>
<keyword evidence="3" id="KW-1185">Reference proteome</keyword>
<protein>
    <recommendedName>
        <fullName evidence="4">Periplasmic protein</fullName>
    </recommendedName>
</protein>
<dbReference type="RefSeq" id="WP_138151777.1">
    <property type="nucleotide sequence ID" value="NZ_CBDDKQ010000002.1"/>
</dbReference>
<feature type="chain" id="PRO_5024408551" description="Periplasmic protein" evidence="1">
    <location>
        <begin position="20"/>
        <end position="141"/>
    </location>
</feature>
<keyword evidence="1" id="KW-0732">Signal</keyword>
<feature type="signal peptide" evidence="1">
    <location>
        <begin position="1"/>
        <end position="19"/>
    </location>
</feature>
<evidence type="ECO:0008006" key="4">
    <source>
        <dbReference type="Google" id="ProtNLM"/>
    </source>
</evidence>
<proteinExistence type="predicted"/>
<gene>
    <name evidence="2" type="ORF">FDK22_04795</name>
</gene>
<dbReference type="AlphaFoldDB" id="A0A5R8Y1S0"/>
<name>A0A5R8Y1S0_9BACT</name>
<evidence type="ECO:0000313" key="2">
    <source>
        <dbReference type="EMBL" id="TLP39193.1"/>
    </source>
</evidence>
<organism evidence="2 3">
    <name type="scientific">Arcobacter arenosus</name>
    <dbReference type="NCBI Taxonomy" id="2576037"/>
    <lineage>
        <taxon>Bacteria</taxon>
        <taxon>Pseudomonadati</taxon>
        <taxon>Campylobacterota</taxon>
        <taxon>Epsilonproteobacteria</taxon>
        <taxon>Campylobacterales</taxon>
        <taxon>Arcobacteraceae</taxon>
        <taxon>Arcobacter</taxon>
    </lineage>
</organism>
<dbReference type="EMBL" id="VANU01000002">
    <property type="protein sequence ID" value="TLP39193.1"/>
    <property type="molecule type" value="Genomic_DNA"/>
</dbReference>
<sequence length="141" mass="17678">MKILKIFLVLISLFVFLNADDDYKDFEEYKHKYYKNQKYNLYKNFDFLNLNSQQYTLLKDILIDYNEDYKELQKYKHHVKEKIEDLLKENDFNKKEFIALLKDLKYKHLEIEAYKIERIHNILDKKQRKRLAHYIEEWELD</sequence>
<reference evidence="2 3" key="1">
    <citation type="submission" date="2019-05" db="EMBL/GenBank/DDBJ databases">
        <title>Arcobacter sp. nov., isolated from sea sediment.</title>
        <authorList>
            <person name="Kim W."/>
        </authorList>
    </citation>
    <scope>NUCLEOTIDE SEQUENCE [LARGE SCALE GENOMIC DNA]</scope>
    <source>
        <strain evidence="2 3">CAU 1517</strain>
    </source>
</reference>